<dbReference type="RefSeq" id="XP_016611347.1">
    <property type="nucleotide sequence ID" value="XM_016750646.1"/>
</dbReference>
<evidence type="ECO:0000256" key="13">
    <source>
        <dbReference type="ARBA" id="ARBA00023235"/>
    </source>
</evidence>
<keyword evidence="10" id="KW-0238">DNA-binding</keyword>
<dbReference type="AlphaFoldDB" id="A0A0L0HQG7"/>
<evidence type="ECO:0000256" key="2">
    <source>
        <dbReference type="ARBA" id="ARBA00006637"/>
    </source>
</evidence>
<dbReference type="Pfam" id="PF04851">
    <property type="entry name" value="ResIII"/>
    <property type="match status" value="1"/>
</dbReference>
<dbReference type="GO" id="GO:0043138">
    <property type="term" value="F:3'-5' DNA helicase activity"/>
    <property type="evidence" value="ECO:0007669"/>
    <property type="project" value="UniProtKB-EC"/>
</dbReference>
<evidence type="ECO:0000256" key="4">
    <source>
        <dbReference type="ARBA" id="ARBA00022741"/>
    </source>
</evidence>
<dbReference type="GO" id="GO:0016787">
    <property type="term" value="F:hydrolase activity"/>
    <property type="evidence" value="ECO:0007669"/>
    <property type="project" value="UniProtKB-KW"/>
</dbReference>
<dbReference type="GO" id="GO:0005675">
    <property type="term" value="C:transcription factor TFIIH holo complex"/>
    <property type="evidence" value="ECO:0007669"/>
    <property type="project" value="TreeGrafter"/>
</dbReference>
<dbReference type="SMART" id="SM00487">
    <property type="entry name" value="DEXDc"/>
    <property type="match status" value="1"/>
</dbReference>
<dbReference type="GO" id="GO:0006289">
    <property type="term" value="P:nucleotide-excision repair"/>
    <property type="evidence" value="ECO:0007669"/>
    <property type="project" value="InterPro"/>
</dbReference>
<dbReference type="PROSITE" id="PS51194">
    <property type="entry name" value="HELICASE_CTER"/>
    <property type="match status" value="1"/>
</dbReference>
<dbReference type="InterPro" id="IPR001161">
    <property type="entry name" value="XPB/Ssl2"/>
</dbReference>
<comment type="subcellular location">
    <subcellularLocation>
        <location evidence="1">Nucleus</location>
    </subcellularLocation>
</comment>
<evidence type="ECO:0000256" key="5">
    <source>
        <dbReference type="ARBA" id="ARBA00022763"/>
    </source>
</evidence>
<keyword evidence="5" id="KW-0227">DNA damage</keyword>
<evidence type="ECO:0000256" key="11">
    <source>
        <dbReference type="ARBA" id="ARBA00023163"/>
    </source>
</evidence>
<evidence type="ECO:0000256" key="6">
    <source>
        <dbReference type="ARBA" id="ARBA00022801"/>
    </source>
</evidence>
<dbReference type="OrthoDB" id="10262986at2759"/>
<dbReference type="eggNOG" id="KOG1123">
    <property type="taxonomic scope" value="Eukaryota"/>
</dbReference>
<dbReference type="Pfam" id="PF16203">
    <property type="entry name" value="ERCC3_RAD25_C"/>
    <property type="match status" value="1"/>
</dbReference>
<evidence type="ECO:0000313" key="25">
    <source>
        <dbReference type="EMBL" id="KND03308.1"/>
    </source>
</evidence>
<sequence>MSKKGNMLTSDLTAPAPKITLRMPTKRSSPEDTYVNGNAIKKRKSDIANQGQAIPAPEEGDENARIHEHYTDPSRFAKLRVEDEQIGIESRENIQKDTVTHLFSQDYTFLAQKPDHRTRPIWVCDDGRIILEAFSPLATQAQDFLITIAEPVSRPARVHEFKLTAYSLYAAVSVGMETHTILDVLERFSKVKLPERVRNFIKECTMAYGKVKLVLKDNRYFIESTYPEVLKRLLSNLDIAKARVVREDDNAILSFGSKPKELAEQVNGKTNGTSGGNDNPDNFGAVITLDEDEDIDDESEFVHSFEIEKSQVEEVKKHCIGMDYPLMEEYDFRHDALTPNLDIDLSPKTTIRDYQEKSLSKMFGGGGGRARSGIIVLPTGAGKTLVGITAACTVKKSTLVLCTNALSVEQWAREFRNWSTVKEGQIAKFTADDKKKFVGDAGIVVSTYTMISHSGKRSWETARMIEWINTVEWGLLILDEVHVVPANVFRRVLTTVSAHTKLGLTATLVREDDKIEDLNFLIGPKLYEANWMDLAQRGHIAKVEATEIWCGMTSDFYQEYLESRPGKRRLLSVMNPSKFQACEYLIKQREAAGDKIIVFSDNVFALDYYAKKMGKPFIYGGTAHSERQVVLARFRGDTPQSYQTVFLSKVGDTSLDLPEATCLIQISSQFGSRRQEAQRMGRILRAKRRNEEGFRSRFYTLVSRDTDEVQFSAKRKRFLIDQGYEYKVVANLEQLIPPEERGKLHLSSRREQVELLEQIRSLSVDASGDTMGEEDGSASDLPRPRFGGSKAKKLEEAARRAERQRKEEAKAKEKTKHSLFKSWRAGK</sequence>
<dbReference type="GO" id="GO:0006367">
    <property type="term" value="P:transcription initiation at RNA polymerase II promoter"/>
    <property type="evidence" value="ECO:0007669"/>
    <property type="project" value="InterPro"/>
</dbReference>
<dbReference type="InterPro" id="IPR006935">
    <property type="entry name" value="Helicase/UvrB_N"/>
</dbReference>
<evidence type="ECO:0000256" key="12">
    <source>
        <dbReference type="ARBA" id="ARBA00023204"/>
    </source>
</evidence>
<evidence type="ECO:0000256" key="21">
    <source>
        <dbReference type="ARBA" id="ARBA00078607"/>
    </source>
</evidence>
<dbReference type="Pfam" id="PF13625">
    <property type="entry name" value="Helicase_C_3"/>
    <property type="match status" value="1"/>
</dbReference>
<dbReference type="GO" id="GO:0000112">
    <property type="term" value="C:nucleotide-excision repair factor 3 complex"/>
    <property type="evidence" value="ECO:0007669"/>
    <property type="project" value="TreeGrafter"/>
</dbReference>
<keyword evidence="9" id="KW-0805">Transcription regulation</keyword>
<evidence type="ECO:0000256" key="18">
    <source>
        <dbReference type="ARBA" id="ARBA00058901"/>
    </source>
</evidence>
<dbReference type="InterPro" id="IPR027417">
    <property type="entry name" value="P-loop_NTPase"/>
</dbReference>
<comment type="catalytic activity">
    <reaction evidence="15">
        <text>Couples ATP hydrolysis with the unwinding of duplex DNA by translocating in the 3'-5' direction.</text>
        <dbReference type="EC" id="5.6.2.4"/>
    </reaction>
</comment>
<gene>
    <name evidence="25" type="ORF">SPPG_02356</name>
</gene>
<evidence type="ECO:0000256" key="20">
    <source>
        <dbReference type="ARBA" id="ARBA00076598"/>
    </source>
</evidence>
<keyword evidence="4" id="KW-0547">Nucleotide-binding</keyword>
<evidence type="ECO:0000256" key="3">
    <source>
        <dbReference type="ARBA" id="ARBA00011640"/>
    </source>
</evidence>
<dbReference type="Proteomes" id="UP000053201">
    <property type="component" value="Unassembled WGS sequence"/>
</dbReference>
<keyword evidence="14" id="KW-0539">Nucleus</keyword>
<keyword evidence="12" id="KW-0234">DNA repair</keyword>
<feature type="compositionally biased region" description="Basic residues" evidence="22">
    <location>
        <begin position="813"/>
        <end position="827"/>
    </location>
</feature>
<evidence type="ECO:0000259" key="24">
    <source>
        <dbReference type="PROSITE" id="PS51194"/>
    </source>
</evidence>
<dbReference type="CDD" id="cd18029">
    <property type="entry name" value="DEXHc_XPB"/>
    <property type="match status" value="1"/>
</dbReference>
<dbReference type="InterPro" id="IPR050615">
    <property type="entry name" value="ATP-dep_DNA_Helicase"/>
</dbReference>
<feature type="domain" description="Helicase ATP-binding" evidence="23">
    <location>
        <begin position="364"/>
        <end position="526"/>
    </location>
</feature>
<proteinExistence type="inferred from homology"/>
<dbReference type="FunFam" id="3.40.50.300:FF:000077">
    <property type="entry name" value="Probable DNA repair helicase RAD25"/>
    <property type="match status" value="1"/>
</dbReference>
<dbReference type="FunFam" id="3.40.50.300:FF:000117">
    <property type="entry name" value="Putative DNA repair helicase rad25"/>
    <property type="match status" value="1"/>
</dbReference>
<evidence type="ECO:0000256" key="19">
    <source>
        <dbReference type="ARBA" id="ARBA00075489"/>
    </source>
</evidence>
<accession>A0A0L0HQG7</accession>
<comment type="similarity">
    <text evidence="2">Belongs to the helicase family. RAD25/XPB subfamily.</text>
</comment>
<dbReference type="InterPro" id="IPR032438">
    <property type="entry name" value="ERCC3_RAD25_C"/>
</dbReference>
<evidence type="ECO:0000256" key="16">
    <source>
        <dbReference type="ARBA" id="ARBA00034808"/>
    </source>
</evidence>
<dbReference type="InterPro" id="IPR032830">
    <property type="entry name" value="XPB/Ssl2_N"/>
</dbReference>
<keyword evidence="7 25" id="KW-0347">Helicase</keyword>
<reference evidence="25 26" key="1">
    <citation type="submission" date="2009-08" db="EMBL/GenBank/DDBJ databases">
        <title>The Genome Sequence of Spizellomyces punctatus strain DAOM BR117.</title>
        <authorList>
            <consortium name="The Broad Institute Genome Sequencing Platform"/>
            <person name="Russ C."/>
            <person name="Cuomo C."/>
            <person name="Shea T."/>
            <person name="Young S.K."/>
            <person name="Zeng Q."/>
            <person name="Koehrsen M."/>
            <person name="Haas B."/>
            <person name="Borodovsky M."/>
            <person name="Guigo R."/>
            <person name="Alvarado L."/>
            <person name="Berlin A."/>
            <person name="Bochicchio J."/>
            <person name="Borenstein D."/>
            <person name="Chapman S."/>
            <person name="Chen Z."/>
            <person name="Engels R."/>
            <person name="Freedman E."/>
            <person name="Gellesch M."/>
            <person name="Goldberg J."/>
            <person name="Griggs A."/>
            <person name="Gujja S."/>
            <person name="Heiman D."/>
            <person name="Hepburn T."/>
            <person name="Howarth C."/>
            <person name="Jen D."/>
            <person name="Larson L."/>
            <person name="Lewis B."/>
            <person name="Mehta T."/>
            <person name="Park D."/>
            <person name="Pearson M."/>
            <person name="Roberts A."/>
            <person name="Saif S."/>
            <person name="Shenoy N."/>
            <person name="Sisk P."/>
            <person name="Stolte C."/>
            <person name="Sykes S."/>
            <person name="Thomson T."/>
            <person name="Walk T."/>
            <person name="White J."/>
            <person name="Yandava C."/>
            <person name="Burger G."/>
            <person name="Gray M.W."/>
            <person name="Holland P.W.H."/>
            <person name="King N."/>
            <person name="Lang F.B.F."/>
            <person name="Roger A.J."/>
            <person name="Ruiz-Trillo I."/>
            <person name="Lander E."/>
            <person name="Nusbaum C."/>
        </authorList>
    </citation>
    <scope>NUCLEOTIDE SEQUENCE [LARGE SCALE GENOMIC DNA]</scope>
    <source>
        <strain evidence="25 26">DAOM BR117</strain>
    </source>
</reference>
<dbReference type="VEuPathDB" id="FungiDB:SPPG_02356"/>
<dbReference type="GeneID" id="27685947"/>
<name>A0A0L0HQG7_SPIPD</name>
<feature type="compositionally biased region" description="Basic and acidic residues" evidence="22">
    <location>
        <begin position="792"/>
        <end position="812"/>
    </location>
</feature>
<dbReference type="STRING" id="645134.A0A0L0HQG7"/>
<evidence type="ECO:0000256" key="8">
    <source>
        <dbReference type="ARBA" id="ARBA00022840"/>
    </source>
</evidence>
<dbReference type="NCBIfam" id="TIGR00603">
    <property type="entry name" value="rad25"/>
    <property type="match status" value="1"/>
</dbReference>
<evidence type="ECO:0000256" key="15">
    <source>
        <dbReference type="ARBA" id="ARBA00034617"/>
    </source>
</evidence>
<dbReference type="InterPro" id="IPR001650">
    <property type="entry name" value="Helicase_C-like"/>
</dbReference>
<comment type="catalytic activity">
    <reaction evidence="17">
        <text>ATP + H2O = ADP + phosphate + H(+)</text>
        <dbReference type="Rhea" id="RHEA:13065"/>
        <dbReference type="ChEBI" id="CHEBI:15377"/>
        <dbReference type="ChEBI" id="CHEBI:15378"/>
        <dbReference type="ChEBI" id="CHEBI:30616"/>
        <dbReference type="ChEBI" id="CHEBI:43474"/>
        <dbReference type="ChEBI" id="CHEBI:456216"/>
        <dbReference type="EC" id="5.6.2.4"/>
    </reaction>
</comment>
<dbReference type="CDD" id="cd18789">
    <property type="entry name" value="SF2_C_XPB"/>
    <property type="match status" value="1"/>
</dbReference>
<comment type="subunit">
    <text evidence="3">Component of the 7-subunit TFIIH core complex composed of XPB/SSL2, XPD/RAD3, SSL1, TFB1, TFB2, TFB4 and TFB5, which is active in NER. The core complex associates with the 3-subunit CTD-kinase module TFIIK composed of CCL1, KIN28 and TFB3 to form the 10-subunit holoenzyme (holo-TFIIH) active in transcription.</text>
</comment>
<dbReference type="EC" id="5.6.2.4" evidence="16"/>
<dbReference type="PROSITE" id="PS51192">
    <property type="entry name" value="HELICASE_ATP_BIND_1"/>
    <property type="match status" value="1"/>
</dbReference>
<evidence type="ECO:0000256" key="7">
    <source>
        <dbReference type="ARBA" id="ARBA00022806"/>
    </source>
</evidence>
<dbReference type="InterPro" id="IPR014001">
    <property type="entry name" value="Helicase_ATP-bd"/>
</dbReference>
<dbReference type="InParanoid" id="A0A0L0HQG7"/>
<keyword evidence="8" id="KW-0067">ATP-binding</keyword>
<dbReference type="SUPFAM" id="SSF52540">
    <property type="entry name" value="P-loop containing nucleoside triphosphate hydrolases"/>
    <property type="match status" value="2"/>
</dbReference>
<dbReference type="GO" id="GO:0005524">
    <property type="term" value="F:ATP binding"/>
    <property type="evidence" value="ECO:0007669"/>
    <property type="project" value="UniProtKB-KW"/>
</dbReference>
<dbReference type="PANTHER" id="PTHR11274">
    <property type="entry name" value="RAD25/XP-B DNA REPAIR HELICASE"/>
    <property type="match status" value="1"/>
</dbReference>
<organism evidence="25 26">
    <name type="scientific">Spizellomyces punctatus (strain DAOM BR117)</name>
    <dbReference type="NCBI Taxonomy" id="645134"/>
    <lineage>
        <taxon>Eukaryota</taxon>
        <taxon>Fungi</taxon>
        <taxon>Fungi incertae sedis</taxon>
        <taxon>Chytridiomycota</taxon>
        <taxon>Chytridiomycota incertae sedis</taxon>
        <taxon>Chytridiomycetes</taxon>
        <taxon>Spizellomycetales</taxon>
        <taxon>Spizellomycetaceae</taxon>
        <taxon>Spizellomyces</taxon>
    </lineage>
</organism>
<evidence type="ECO:0000256" key="14">
    <source>
        <dbReference type="ARBA" id="ARBA00023242"/>
    </source>
</evidence>
<dbReference type="PANTHER" id="PTHR11274:SF0">
    <property type="entry name" value="GENERAL TRANSCRIPTION AND DNA REPAIR FACTOR IIH HELICASE SUBUNIT XPB"/>
    <property type="match status" value="1"/>
</dbReference>
<protein>
    <recommendedName>
        <fullName evidence="16">DNA 3'-5' helicase</fullName>
        <ecNumber evidence="16">5.6.2.4</ecNumber>
    </recommendedName>
    <alternativeName>
        <fullName evidence="21">DNA repair helicase RAD25</fullName>
    </alternativeName>
    <alternativeName>
        <fullName evidence="20">RNA polymerase II transcription factor B subunit SSL2</fullName>
    </alternativeName>
    <alternativeName>
        <fullName evidence="19">Suppressor of stem-loop mutation 2</fullName>
    </alternativeName>
</protein>
<dbReference type="PRINTS" id="PR00851">
    <property type="entry name" value="XRODRMPGMNTB"/>
</dbReference>
<dbReference type="OMA" id="DQGYSFN"/>
<dbReference type="EMBL" id="KQ257452">
    <property type="protein sequence ID" value="KND03308.1"/>
    <property type="molecule type" value="Genomic_DNA"/>
</dbReference>
<dbReference type="Gene3D" id="3.40.50.300">
    <property type="entry name" value="P-loop containing nucleotide triphosphate hydrolases"/>
    <property type="match status" value="2"/>
</dbReference>
<dbReference type="GO" id="GO:0003677">
    <property type="term" value="F:DNA binding"/>
    <property type="evidence" value="ECO:0007669"/>
    <property type="project" value="UniProtKB-KW"/>
</dbReference>
<feature type="domain" description="Helicase C-terminal" evidence="24">
    <location>
        <begin position="580"/>
        <end position="744"/>
    </location>
</feature>
<evidence type="ECO:0000256" key="17">
    <source>
        <dbReference type="ARBA" id="ARBA00048988"/>
    </source>
</evidence>
<comment type="function">
    <text evidence="18">ATP-dependent 3'-5' DNA helicase/translocase; binds dsDNA rather than ssDNA, unzipping it in a translocase rather than classical helicase activity. Component of the general transcription and DNA repair factor IIH (TFIIH) core complex. When complexed to CDK-activating kinase (CAK), involved in RNA transcription by RNA polymerase II. Also involved in transcription-coupled nucleotide excision repair (NER) of damaged DNA. In NER, TFIIH acts by opening DNA around the lesion to allow the excision of the damaged oligonucleotide and its replacement by a new DNA fragment. The ATPase activity of XPB/SSL2, but not its helicase activity, is required for DNA opening. In transcription, TFIIH has an essential role in transcription initiation. When the pre-initiation complex (PIC) has been established, TFIIH is required for promoter opening and promoter escape. The ATP-dependent helicase activity of XPB/SSL2 is required for promoter opening and promoter escape.</text>
</comment>
<evidence type="ECO:0000256" key="10">
    <source>
        <dbReference type="ARBA" id="ARBA00023125"/>
    </source>
</evidence>
<evidence type="ECO:0000256" key="9">
    <source>
        <dbReference type="ARBA" id="ARBA00023015"/>
    </source>
</evidence>
<evidence type="ECO:0000313" key="26">
    <source>
        <dbReference type="Proteomes" id="UP000053201"/>
    </source>
</evidence>
<keyword evidence="26" id="KW-1185">Reference proteome</keyword>
<dbReference type="SMART" id="SM00490">
    <property type="entry name" value="HELICc"/>
    <property type="match status" value="1"/>
</dbReference>
<evidence type="ECO:0000259" key="23">
    <source>
        <dbReference type="PROSITE" id="PS51192"/>
    </source>
</evidence>
<evidence type="ECO:0000256" key="1">
    <source>
        <dbReference type="ARBA" id="ARBA00004123"/>
    </source>
</evidence>
<keyword evidence="11" id="KW-0804">Transcription</keyword>
<evidence type="ECO:0000256" key="22">
    <source>
        <dbReference type="SAM" id="MobiDB-lite"/>
    </source>
</evidence>
<keyword evidence="6" id="KW-0378">Hydrolase</keyword>
<keyword evidence="13" id="KW-0413">Isomerase</keyword>
<feature type="region of interest" description="Disordered" evidence="22">
    <location>
        <begin position="766"/>
        <end position="827"/>
    </location>
</feature>
<feature type="region of interest" description="Disordered" evidence="22">
    <location>
        <begin position="1"/>
        <end position="63"/>
    </location>
</feature>
<dbReference type="GO" id="GO:0097550">
    <property type="term" value="C:transcription preinitiation complex"/>
    <property type="evidence" value="ECO:0007669"/>
    <property type="project" value="TreeGrafter"/>
</dbReference>